<reference evidence="1" key="1">
    <citation type="submission" date="2023-11" db="EMBL/GenBank/DDBJ databases">
        <title>Genome assemblies of two species of porcelain crab, Petrolisthes cinctipes and Petrolisthes manimaculis (Anomura: Porcellanidae).</title>
        <authorList>
            <person name="Angst P."/>
        </authorList>
    </citation>
    <scope>NUCLEOTIDE SEQUENCE</scope>
    <source>
        <strain evidence="1">PB745_02</strain>
        <tissue evidence="1">Gill</tissue>
    </source>
</reference>
<protein>
    <submittedName>
        <fullName evidence="1">Uncharacterized protein</fullName>
    </submittedName>
</protein>
<proteinExistence type="predicted"/>
<dbReference type="Proteomes" id="UP001292094">
    <property type="component" value="Unassembled WGS sequence"/>
</dbReference>
<keyword evidence="2" id="KW-1185">Reference proteome</keyword>
<sequence length="260" mass="24518">MFSTNDLPDHYFNSILSHTADPSSFTTDPPGVGGGAAVGISGGGGAMSLSGDCGAMGLSDCAMSLSDGGYGAMGLIGYGGGAMGIGCGAVGIGGGAVGGAMGIGGGDCGGMGLSGGALGGAMGLSGDCGAMGLSGGCGDMSLSGGALGGGMGLSGAGGGAMSLSGGGGGGGGMGLDTMYYDGAVGGGVNLGSDITGMEDTIFDSIKDSDIHELTELLLPQEYSFPQLDSDSLASLDLATMQINLLVSRETFSPLLPDDVI</sequence>
<evidence type="ECO:0000313" key="1">
    <source>
        <dbReference type="EMBL" id="KAK4313878.1"/>
    </source>
</evidence>
<dbReference type="AlphaFoldDB" id="A0AAE1U802"/>
<comment type="caution">
    <text evidence="1">The sequence shown here is derived from an EMBL/GenBank/DDBJ whole genome shotgun (WGS) entry which is preliminary data.</text>
</comment>
<dbReference type="EMBL" id="JAWZYT010001260">
    <property type="protein sequence ID" value="KAK4313878.1"/>
    <property type="molecule type" value="Genomic_DNA"/>
</dbReference>
<name>A0AAE1U802_9EUCA</name>
<evidence type="ECO:0000313" key="2">
    <source>
        <dbReference type="Proteomes" id="UP001292094"/>
    </source>
</evidence>
<organism evidence="1 2">
    <name type="scientific">Petrolisthes manimaculis</name>
    <dbReference type="NCBI Taxonomy" id="1843537"/>
    <lineage>
        <taxon>Eukaryota</taxon>
        <taxon>Metazoa</taxon>
        <taxon>Ecdysozoa</taxon>
        <taxon>Arthropoda</taxon>
        <taxon>Crustacea</taxon>
        <taxon>Multicrustacea</taxon>
        <taxon>Malacostraca</taxon>
        <taxon>Eumalacostraca</taxon>
        <taxon>Eucarida</taxon>
        <taxon>Decapoda</taxon>
        <taxon>Pleocyemata</taxon>
        <taxon>Anomura</taxon>
        <taxon>Galatheoidea</taxon>
        <taxon>Porcellanidae</taxon>
        <taxon>Petrolisthes</taxon>
    </lineage>
</organism>
<gene>
    <name evidence="1" type="ORF">Pmani_014811</name>
</gene>
<accession>A0AAE1U802</accession>